<dbReference type="SUPFAM" id="SSF103473">
    <property type="entry name" value="MFS general substrate transporter"/>
    <property type="match status" value="1"/>
</dbReference>
<evidence type="ECO:0000256" key="5">
    <source>
        <dbReference type="ARBA" id="ARBA00022989"/>
    </source>
</evidence>
<dbReference type="GO" id="GO:0016020">
    <property type="term" value="C:membrane"/>
    <property type="evidence" value="ECO:0007669"/>
    <property type="project" value="InterPro"/>
</dbReference>
<dbReference type="CDD" id="cd06174">
    <property type="entry name" value="MFS"/>
    <property type="match status" value="1"/>
</dbReference>
<organism evidence="9 10">
    <name type="scientific">Homarus americanus</name>
    <name type="common">American lobster</name>
    <dbReference type="NCBI Taxonomy" id="6706"/>
    <lineage>
        <taxon>Eukaryota</taxon>
        <taxon>Metazoa</taxon>
        <taxon>Ecdysozoa</taxon>
        <taxon>Arthropoda</taxon>
        <taxon>Crustacea</taxon>
        <taxon>Multicrustacea</taxon>
        <taxon>Malacostraca</taxon>
        <taxon>Eumalacostraca</taxon>
        <taxon>Eucarida</taxon>
        <taxon>Decapoda</taxon>
        <taxon>Pleocyemata</taxon>
        <taxon>Astacidea</taxon>
        <taxon>Nephropoidea</taxon>
        <taxon>Nephropidae</taxon>
        <taxon>Homarus</taxon>
    </lineage>
</organism>
<feature type="region of interest" description="Disordered" evidence="7">
    <location>
        <begin position="109"/>
        <end position="171"/>
    </location>
</feature>
<evidence type="ECO:0000256" key="4">
    <source>
        <dbReference type="ARBA" id="ARBA00022692"/>
    </source>
</evidence>
<dbReference type="PRINTS" id="PR01315">
    <property type="entry name" value="BATTENIN"/>
</dbReference>
<accession>A0A8J5K7B4</accession>
<keyword evidence="10" id="KW-1185">Reference proteome</keyword>
<comment type="subcellular location">
    <subcellularLocation>
        <location evidence="1">Endomembrane system</location>
        <topology evidence="1">Multi-pass membrane protein</topology>
    </subcellularLocation>
</comment>
<dbReference type="PANTHER" id="PTHR10981:SF0">
    <property type="entry name" value="BATTENIN"/>
    <property type="match status" value="1"/>
</dbReference>
<feature type="transmembrane region" description="Helical" evidence="8">
    <location>
        <begin position="289"/>
        <end position="319"/>
    </location>
</feature>
<evidence type="ECO:0000256" key="1">
    <source>
        <dbReference type="ARBA" id="ARBA00004127"/>
    </source>
</evidence>
<keyword evidence="3" id="KW-0813">Transport</keyword>
<dbReference type="PANTHER" id="PTHR10981">
    <property type="entry name" value="BATTENIN"/>
    <property type="match status" value="1"/>
</dbReference>
<feature type="transmembrane region" description="Helical" evidence="8">
    <location>
        <begin position="340"/>
        <end position="359"/>
    </location>
</feature>
<dbReference type="EMBL" id="JAHLQT010012835">
    <property type="protein sequence ID" value="KAG7171165.1"/>
    <property type="molecule type" value="Genomic_DNA"/>
</dbReference>
<dbReference type="GO" id="GO:0012505">
    <property type="term" value="C:endomembrane system"/>
    <property type="evidence" value="ECO:0007669"/>
    <property type="project" value="UniProtKB-SubCell"/>
</dbReference>
<dbReference type="Proteomes" id="UP000747542">
    <property type="component" value="Unassembled WGS sequence"/>
</dbReference>
<feature type="transmembrane region" description="Helical" evidence="8">
    <location>
        <begin position="529"/>
        <end position="552"/>
    </location>
</feature>
<feature type="transmembrane region" description="Helical" evidence="8">
    <location>
        <begin position="496"/>
        <end position="517"/>
    </location>
</feature>
<dbReference type="GO" id="GO:0005773">
    <property type="term" value="C:vacuole"/>
    <property type="evidence" value="ECO:0007669"/>
    <property type="project" value="TreeGrafter"/>
</dbReference>
<feature type="transmembrane region" description="Helical" evidence="8">
    <location>
        <begin position="178"/>
        <end position="200"/>
    </location>
</feature>
<dbReference type="Pfam" id="PF02487">
    <property type="entry name" value="CLN3"/>
    <property type="match status" value="1"/>
</dbReference>
<comment type="similarity">
    <text evidence="2">Belongs to the battenin family.</text>
</comment>
<feature type="compositionally biased region" description="Polar residues" evidence="7">
    <location>
        <begin position="1"/>
        <end position="10"/>
    </location>
</feature>
<keyword evidence="6 8" id="KW-0472">Membrane</keyword>
<evidence type="ECO:0000256" key="2">
    <source>
        <dbReference type="ARBA" id="ARBA00007467"/>
    </source>
</evidence>
<evidence type="ECO:0000256" key="3">
    <source>
        <dbReference type="ARBA" id="ARBA00022448"/>
    </source>
</evidence>
<name>A0A8J5K7B4_HOMAM</name>
<sequence>MLTQMVSNPRQRMFPTPRAPTPRASHRPRPPAVPDTVKKRWRMAPGPYDELLPEGDLDHRQCLLEDHISRLPRVTPSKSTEHIRAEDQLLLQDQPDDSTITDGHRLLTHSAPHHTSHSKDDPPTPVREGGKGSEGTKGRDEKKNNEREGREKEGKEKDGDGEEYCSKPRSPPRSYRDLVAYWLLGFCNNFTYWVMITAAYDLLSAESQSYTERAQHHPHHAFLRNLSDVTTYSPSDIIPVLNESADTFISTFKCLRHSTGAILVADTLPGTALTIAAPLTLLVSVNVRVWLIGSLCVASYLTLGLAASKFVFLGVALASASRGFSDTTFLGHASHYHKHVLSLWSSGTGVATFMGPLLYSSMTTAGLDPRHSLLVFLTVPALIAISFWCVLSQHKKEHEGSDVEVQEAAGIKYVEDMENEKQKRMVLVKEKFFLFLRAQKYLLPLAVFYFVMYITNQGLLELVYFPASHLTHAQQYSWSNTIRCLGTLISRSAHKLLLLSNTWICSILAMVILVVVGMEAHYHYLPSEYIVFTLLFLQGLLEGAAFRSTIFNMHKKAIDKEREFCLGIFPVSLFLPAMLAGFTSIPIHDVLCQNHLYRHYNVQIRLAHCHYLVTIPNIIMLSINCAATKGVPVWLFISIIPVLIQYSKIQKSVPQNINTPFSSRSLVHTAMNII</sequence>
<feature type="region of interest" description="Disordered" evidence="7">
    <location>
        <begin position="1"/>
        <end position="37"/>
    </location>
</feature>
<reference evidence="9" key="1">
    <citation type="journal article" date="2021" name="Sci. Adv.">
        <title>The American lobster genome reveals insights on longevity, neural, and immune adaptations.</title>
        <authorList>
            <person name="Polinski J.M."/>
            <person name="Zimin A.V."/>
            <person name="Clark K.F."/>
            <person name="Kohn A.B."/>
            <person name="Sadowski N."/>
            <person name="Timp W."/>
            <person name="Ptitsyn A."/>
            <person name="Khanna P."/>
            <person name="Romanova D.Y."/>
            <person name="Williams P."/>
            <person name="Greenwood S.J."/>
            <person name="Moroz L.L."/>
            <person name="Walt D.R."/>
            <person name="Bodnar A.G."/>
        </authorList>
    </citation>
    <scope>NUCLEOTIDE SEQUENCE</scope>
    <source>
        <strain evidence="9">GMGI-L3</strain>
    </source>
</reference>
<feature type="transmembrane region" description="Helical" evidence="8">
    <location>
        <begin position="371"/>
        <end position="391"/>
    </location>
</feature>
<feature type="transmembrane region" description="Helical" evidence="8">
    <location>
        <begin position="564"/>
        <end position="587"/>
    </location>
</feature>
<proteinExistence type="inferred from homology"/>
<evidence type="ECO:0000313" key="9">
    <source>
        <dbReference type="EMBL" id="KAG7171165.1"/>
    </source>
</evidence>
<evidence type="ECO:0000256" key="8">
    <source>
        <dbReference type="SAM" id="Phobius"/>
    </source>
</evidence>
<keyword evidence="4 8" id="KW-0812">Transmembrane</keyword>
<gene>
    <name evidence="9" type="primary">CLN3-L1</name>
    <name evidence="9" type="ORF">Hamer_G019899</name>
</gene>
<feature type="non-terminal residue" evidence="9">
    <location>
        <position position="674"/>
    </location>
</feature>
<feature type="compositionally biased region" description="Basic and acidic residues" evidence="7">
    <location>
        <begin position="117"/>
        <end position="158"/>
    </location>
</feature>
<protein>
    <submittedName>
        <fullName evidence="9">Battenin-like 1</fullName>
    </submittedName>
</protein>
<dbReference type="GO" id="GO:0051453">
    <property type="term" value="P:regulation of intracellular pH"/>
    <property type="evidence" value="ECO:0007669"/>
    <property type="project" value="TreeGrafter"/>
</dbReference>
<keyword evidence="5 8" id="KW-1133">Transmembrane helix</keyword>
<evidence type="ECO:0000256" key="6">
    <source>
        <dbReference type="ARBA" id="ARBA00023136"/>
    </source>
</evidence>
<dbReference type="InterPro" id="IPR003492">
    <property type="entry name" value="Battenin_disease_Cln3"/>
</dbReference>
<evidence type="ECO:0000256" key="7">
    <source>
        <dbReference type="SAM" id="MobiDB-lite"/>
    </source>
</evidence>
<dbReference type="AlphaFoldDB" id="A0A8J5K7B4"/>
<evidence type="ECO:0000313" key="10">
    <source>
        <dbReference type="Proteomes" id="UP000747542"/>
    </source>
</evidence>
<feature type="transmembrane region" description="Helical" evidence="8">
    <location>
        <begin position="618"/>
        <end position="644"/>
    </location>
</feature>
<comment type="caution">
    <text evidence="9">The sequence shown here is derived from an EMBL/GenBank/DDBJ whole genome shotgun (WGS) entry which is preliminary data.</text>
</comment>
<dbReference type="InterPro" id="IPR036259">
    <property type="entry name" value="MFS_trans_sf"/>
</dbReference>